<accession>A0A6I4T017</accession>
<evidence type="ECO:0000313" key="3">
    <source>
        <dbReference type="Proteomes" id="UP000433652"/>
    </source>
</evidence>
<evidence type="ECO:0000313" key="2">
    <source>
        <dbReference type="EMBL" id="MXO60496.1"/>
    </source>
</evidence>
<evidence type="ECO:0008006" key="4">
    <source>
        <dbReference type="Google" id="ProtNLM"/>
    </source>
</evidence>
<name>A0A6I4T017_9SPHN</name>
<comment type="caution">
    <text evidence="2">The sequence shown here is derived from an EMBL/GenBank/DDBJ whole genome shotgun (WGS) entry which is preliminary data.</text>
</comment>
<dbReference type="AlphaFoldDB" id="A0A6I4T017"/>
<feature type="signal peptide" evidence="1">
    <location>
        <begin position="1"/>
        <end position="19"/>
    </location>
</feature>
<feature type="chain" id="PRO_5026143810" description="VCBS repeat-containing protein" evidence="1">
    <location>
        <begin position="20"/>
        <end position="196"/>
    </location>
</feature>
<dbReference type="OrthoDB" id="7563098at2"/>
<dbReference type="RefSeq" id="WP_159796439.1">
    <property type="nucleotide sequence ID" value="NZ_WTYM01000052.1"/>
</dbReference>
<evidence type="ECO:0000256" key="1">
    <source>
        <dbReference type="SAM" id="SignalP"/>
    </source>
</evidence>
<keyword evidence="1" id="KW-0732">Signal</keyword>
<sequence length="196" mass="21614">MRLFILLLLPVLLASGARAAEPVQAEDETLDARLDADFDGDGIADIAYIAGNDEKRALYVSVTGAATEYLPLETTPLGPGTLSFAKGVLIFEDLTEGTTAVASTRRYRYDSDNLRMGLIGIDATLYSRTYAHDGFELSWNLLTGRMITRELHLNESGRGDAAYDPIVERKRTRKSAPVYLFDTPDPEELIERESGH</sequence>
<gene>
    <name evidence="2" type="ORF">GRI89_13200</name>
</gene>
<organism evidence="2 3">
    <name type="scientific">Croceibacterium salegens</name>
    <dbReference type="NCBI Taxonomy" id="1737568"/>
    <lineage>
        <taxon>Bacteria</taxon>
        <taxon>Pseudomonadati</taxon>
        <taxon>Pseudomonadota</taxon>
        <taxon>Alphaproteobacteria</taxon>
        <taxon>Sphingomonadales</taxon>
        <taxon>Erythrobacteraceae</taxon>
        <taxon>Croceibacterium</taxon>
    </lineage>
</organism>
<keyword evidence="3" id="KW-1185">Reference proteome</keyword>
<dbReference type="Proteomes" id="UP000433652">
    <property type="component" value="Unassembled WGS sequence"/>
</dbReference>
<reference evidence="2 3" key="1">
    <citation type="submission" date="2019-12" db="EMBL/GenBank/DDBJ databases">
        <title>Genomic-based taxomic classification of the family Erythrobacteraceae.</title>
        <authorList>
            <person name="Xu L."/>
        </authorList>
    </citation>
    <scope>NUCLEOTIDE SEQUENCE [LARGE SCALE GENOMIC DNA]</scope>
    <source>
        <strain evidence="2 3">MCCC 1K01500</strain>
    </source>
</reference>
<dbReference type="EMBL" id="WTYM01000052">
    <property type="protein sequence ID" value="MXO60496.1"/>
    <property type="molecule type" value="Genomic_DNA"/>
</dbReference>
<protein>
    <recommendedName>
        <fullName evidence="4">VCBS repeat-containing protein</fullName>
    </recommendedName>
</protein>
<proteinExistence type="predicted"/>